<accession>A0A6C0HT87</accession>
<evidence type="ECO:0000313" key="2">
    <source>
        <dbReference type="EMBL" id="QHT83356.1"/>
    </source>
</evidence>
<sequence>MNLLDVIQIILHSSENNCIFISFQNILNNHYIAVFNIIYSFKGLTLKEAKKFKGFEIKEMPQDLEKIKFSEKYKNLVVLFYEMLMKNPESHDEFVKLLDTLPHNKACAIFILKLKLGMKKMKGGTTKPSYAYMFDNENTMIYTRDNYGPATQNLLRLFNTLYTVGLDTLILTASSILKSKLSIDVPNKNTYTKEAVEFYSGGEKRSRSDFDIEPLVPKKHKTGDEEVDEIQREPETSPQMAQDWQPNELQKNNLEVSKKLSEGAVEYITKILNSEGVKSLKTLLSADNLSDYINSIGTAATLNTLIPMAYFEAFSLVLKIALSSASSFNLINASRQNTEDTKLLLEFQKEEIKVNDLQLKTVRVLCEMAKKKSSKLIQNIIATLQIDILAKSLKDCMTSTSSDSEKSIESSSNVTELIDQLSLISEKSTAIDPNEEIIFNLVSIYKNCEELKQILKTKDNVNEVKLKVDAKNIELNALIAKSKSLSPQIEGHIEA</sequence>
<reference evidence="2" key="1">
    <citation type="journal article" date="2020" name="Nature">
        <title>Giant virus diversity and host interactions through global metagenomics.</title>
        <authorList>
            <person name="Schulz F."/>
            <person name="Roux S."/>
            <person name="Paez-Espino D."/>
            <person name="Jungbluth S."/>
            <person name="Walsh D.A."/>
            <person name="Denef V.J."/>
            <person name="McMahon K.D."/>
            <person name="Konstantinidis K.T."/>
            <person name="Eloe-Fadrosh E.A."/>
            <person name="Kyrpides N.C."/>
            <person name="Woyke T."/>
        </authorList>
    </citation>
    <scope>NUCLEOTIDE SEQUENCE</scope>
    <source>
        <strain evidence="2">GVMAG-M-3300023184-167</strain>
    </source>
</reference>
<protein>
    <submittedName>
        <fullName evidence="2">Uncharacterized protein</fullName>
    </submittedName>
</protein>
<dbReference type="EMBL" id="MN740008">
    <property type="protein sequence ID" value="QHT83356.1"/>
    <property type="molecule type" value="Genomic_DNA"/>
</dbReference>
<feature type="region of interest" description="Disordered" evidence="1">
    <location>
        <begin position="210"/>
        <end position="243"/>
    </location>
</feature>
<evidence type="ECO:0000256" key="1">
    <source>
        <dbReference type="SAM" id="MobiDB-lite"/>
    </source>
</evidence>
<dbReference type="AlphaFoldDB" id="A0A6C0HT87"/>
<proteinExistence type="predicted"/>
<name>A0A6C0HT87_9ZZZZ</name>
<organism evidence="2">
    <name type="scientific">viral metagenome</name>
    <dbReference type="NCBI Taxonomy" id="1070528"/>
    <lineage>
        <taxon>unclassified sequences</taxon>
        <taxon>metagenomes</taxon>
        <taxon>organismal metagenomes</taxon>
    </lineage>
</organism>